<keyword evidence="8" id="KW-0732">Signal</keyword>
<dbReference type="GO" id="GO:0004252">
    <property type="term" value="F:serine-type endopeptidase activity"/>
    <property type="evidence" value="ECO:0007669"/>
    <property type="project" value="UniProtKB-UniRule"/>
</dbReference>
<dbReference type="GO" id="GO:0006508">
    <property type="term" value="P:proteolysis"/>
    <property type="evidence" value="ECO:0007669"/>
    <property type="project" value="UniProtKB-KW"/>
</dbReference>
<dbReference type="PRINTS" id="PR00723">
    <property type="entry name" value="SUBTILISIN"/>
</dbReference>
<reference evidence="10" key="1">
    <citation type="submission" date="2020-07" db="EMBL/GenBank/DDBJ databases">
        <title>Vallitalea pronyensis genome.</title>
        <authorList>
            <person name="Postec A."/>
        </authorList>
    </citation>
    <scope>NUCLEOTIDE SEQUENCE</scope>
    <source>
        <strain evidence="10">FatNI3</strain>
    </source>
</reference>
<dbReference type="InterPro" id="IPR036852">
    <property type="entry name" value="Peptidase_S8/S53_dom_sf"/>
</dbReference>
<dbReference type="PROSITE" id="PS00138">
    <property type="entry name" value="SUBTILASE_SER"/>
    <property type="match status" value="1"/>
</dbReference>
<evidence type="ECO:0000256" key="5">
    <source>
        <dbReference type="PROSITE-ProRule" id="PRU01240"/>
    </source>
</evidence>
<evidence type="ECO:0000256" key="6">
    <source>
        <dbReference type="SAM" id="MobiDB-lite"/>
    </source>
</evidence>
<protein>
    <submittedName>
        <fullName evidence="10">S8 family serine peptidase</fullName>
    </submittedName>
</protein>
<evidence type="ECO:0000313" key="10">
    <source>
        <dbReference type="EMBL" id="QUI22802.1"/>
    </source>
</evidence>
<keyword evidence="7" id="KW-0472">Membrane</keyword>
<evidence type="ECO:0000256" key="8">
    <source>
        <dbReference type="SAM" id="SignalP"/>
    </source>
</evidence>
<dbReference type="PROSITE" id="PS51892">
    <property type="entry name" value="SUBTILASE"/>
    <property type="match status" value="1"/>
</dbReference>
<dbReference type="KEGG" id="vpy:HZI73_11105"/>
<feature type="compositionally biased region" description="Basic and acidic residues" evidence="6">
    <location>
        <begin position="968"/>
        <end position="997"/>
    </location>
</feature>
<feature type="chain" id="PRO_5038371331" evidence="8">
    <location>
        <begin position="22"/>
        <end position="1042"/>
    </location>
</feature>
<dbReference type="SUPFAM" id="SSF52743">
    <property type="entry name" value="Subtilisin-like"/>
    <property type="match status" value="1"/>
</dbReference>
<feature type="active site" description="Charge relay system" evidence="5">
    <location>
        <position position="173"/>
    </location>
</feature>
<dbReference type="InterPro" id="IPR050131">
    <property type="entry name" value="Peptidase_S8_subtilisin-like"/>
</dbReference>
<comment type="similarity">
    <text evidence="1 5">Belongs to the peptidase S8 family.</text>
</comment>
<proteinExistence type="inferred from homology"/>
<dbReference type="PANTHER" id="PTHR43806">
    <property type="entry name" value="PEPTIDASE S8"/>
    <property type="match status" value="1"/>
</dbReference>
<evidence type="ECO:0000256" key="3">
    <source>
        <dbReference type="ARBA" id="ARBA00022801"/>
    </source>
</evidence>
<keyword evidence="4 5" id="KW-0720">Serine protease</keyword>
<feature type="active site" description="Charge relay system" evidence="5">
    <location>
        <position position="140"/>
    </location>
</feature>
<feature type="active site" description="Charge relay system" evidence="5">
    <location>
        <position position="316"/>
    </location>
</feature>
<organism evidence="10 11">
    <name type="scientific">Vallitalea pronyensis</name>
    <dbReference type="NCBI Taxonomy" id="1348613"/>
    <lineage>
        <taxon>Bacteria</taxon>
        <taxon>Bacillati</taxon>
        <taxon>Bacillota</taxon>
        <taxon>Clostridia</taxon>
        <taxon>Lachnospirales</taxon>
        <taxon>Vallitaleaceae</taxon>
        <taxon>Vallitalea</taxon>
    </lineage>
</organism>
<evidence type="ECO:0000256" key="7">
    <source>
        <dbReference type="SAM" id="Phobius"/>
    </source>
</evidence>
<evidence type="ECO:0000259" key="9">
    <source>
        <dbReference type="Pfam" id="PF00082"/>
    </source>
</evidence>
<dbReference type="Gene3D" id="3.40.50.200">
    <property type="entry name" value="Peptidase S8/S53 domain"/>
    <property type="match status" value="1"/>
</dbReference>
<name>A0A8J8MJ61_9FIRM</name>
<feature type="signal peptide" evidence="8">
    <location>
        <begin position="1"/>
        <end position="21"/>
    </location>
</feature>
<dbReference type="EMBL" id="CP058649">
    <property type="protein sequence ID" value="QUI22802.1"/>
    <property type="molecule type" value="Genomic_DNA"/>
</dbReference>
<evidence type="ECO:0000256" key="4">
    <source>
        <dbReference type="ARBA" id="ARBA00022825"/>
    </source>
</evidence>
<keyword evidence="3 5" id="KW-0378">Hydrolase</keyword>
<dbReference type="PANTHER" id="PTHR43806:SF11">
    <property type="entry name" value="CEREVISIN-RELATED"/>
    <property type="match status" value="1"/>
</dbReference>
<evidence type="ECO:0000313" key="11">
    <source>
        <dbReference type="Proteomes" id="UP000683246"/>
    </source>
</evidence>
<accession>A0A8J8MJ61</accession>
<keyword evidence="2 5" id="KW-0645">Protease</keyword>
<feature type="domain" description="Peptidase S8/S53" evidence="9">
    <location>
        <begin position="133"/>
        <end position="364"/>
    </location>
</feature>
<dbReference type="InterPro" id="IPR015500">
    <property type="entry name" value="Peptidase_S8_subtilisin-rel"/>
</dbReference>
<dbReference type="RefSeq" id="WP_212698298.1">
    <property type="nucleotide sequence ID" value="NZ_CP058649.1"/>
</dbReference>
<keyword evidence="7" id="KW-1133">Transmembrane helix</keyword>
<dbReference type="Proteomes" id="UP000683246">
    <property type="component" value="Chromosome"/>
</dbReference>
<evidence type="ECO:0000256" key="2">
    <source>
        <dbReference type="ARBA" id="ARBA00022670"/>
    </source>
</evidence>
<keyword evidence="11" id="KW-1185">Reference proteome</keyword>
<dbReference type="InterPro" id="IPR023828">
    <property type="entry name" value="Peptidase_S8_Ser-AS"/>
</dbReference>
<keyword evidence="7" id="KW-0812">Transmembrane</keyword>
<evidence type="ECO:0000256" key="1">
    <source>
        <dbReference type="ARBA" id="ARBA00011073"/>
    </source>
</evidence>
<feature type="transmembrane region" description="Helical" evidence="7">
    <location>
        <begin position="1011"/>
        <end position="1035"/>
    </location>
</feature>
<dbReference type="AlphaFoldDB" id="A0A8J8MJ61"/>
<sequence length="1042" mass="119023">MRKIKGIIGLCSLLIILHVTAYGTDHKGHDFIEALEKASVERVLVWPKGHVNEGEEVISIALDNIAWATVEGENTILKLKDPIQHEDTVIYKEPDYIRKATTTHVNQGNIGHAAYERTGVNALKEMLKDMKGEITIAVIDSGIDSSMPLFDNRLVDGYDFIEKDDDPQDGNGHGTSVAGIIANATTKNIKIMPLRTLDDDGTGHDSTIARAIRYAMEHGAEVINLSLVGMGFSKHLDDAINDALEQDIIIVAGAGNDCIDTKHVYPAGKDDIIVVSAVNENDNVSLFSNYGDTIDIAAPGEQIDALLDGYHEDGTSFAAPYISAIAGMMRLQNPEVNTPVMEELLSVYSDDVGLDLKDKAYGHGIVNVNNFSMDESFDIISRKKVFEPYTSGYLKVYSSTGNRRVHIAIDGRDAYTYAIKDEGYFTITFDVDLPVGKHQVDVYLEEADQRKKMDTYTIEVLDYNFVFEVYNERHELSTDYILRLSGGIDNEDIIYLGDDKQQGYFKNGRYYMTLDMASLLETYDYLLAICEPADMNNDGHKVPIYCKKLLTTGQKSFKPVEVQTILYEEASYANIYMSVNDGIKNQYQWVGFDISQGQQELLLDYGEHRVFISANHGSYLYTLQNDYYLILDEHNLKEVVVDTSNIANKHQELLTHVAYMDTVPVPYESYNAFDKLENITPVLYNSNRYRFYATLNHGLDGLSLYKDIDLMNHDEAKITFGNTLTNAFVFHYFNEKRQVLVKIMDDYDNRYIMDSEKLKLILENTITGKTYEGNISYNDTYQGIEPYEMYDFSYEHIPDGYYRLRLELEGEFIMPMAFTDAEVIVKGGTFYKNARRRAPRLKHARHVFSIEPYHTFELNLTEVFSSKDELFYTVDQGYVMGDTLFFEGNERGVYTFNVTAHNFKEQSTTFTFQVIINDDIRFNDGLEDEDSKNPDRSLLELLFKTYDEPNDTEERQDKKIKERKIKRRKEDRVRDQGTVEKNIDEKNTGEKDMRQRHLVDDFPDDETEYPLYSMLVIGLSAIIIICLILLIIVFAHKAKKEE</sequence>
<gene>
    <name evidence="10" type="ORF">HZI73_11105</name>
</gene>
<dbReference type="Pfam" id="PF00082">
    <property type="entry name" value="Peptidase_S8"/>
    <property type="match status" value="1"/>
</dbReference>
<dbReference type="InterPro" id="IPR000209">
    <property type="entry name" value="Peptidase_S8/S53_dom"/>
</dbReference>
<feature type="region of interest" description="Disordered" evidence="6">
    <location>
        <begin position="950"/>
        <end position="997"/>
    </location>
</feature>